<reference evidence="3 4" key="1">
    <citation type="journal article" date="2018" name="Evol. Lett.">
        <title>Horizontal gene cluster transfer increased hallucinogenic mushroom diversity.</title>
        <authorList>
            <person name="Reynolds H.T."/>
            <person name="Vijayakumar V."/>
            <person name="Gluck-Thaler E."/>
            <person name="Korotkin H.B."/>
            <person name="Matheny P.B."/>
            <person name="Slot J.C."/>
        </authorList>
    </citation>
    <scope>NUCLEOTIDE SEQUENCE [LARGE SCALE GENOMIC DNA]</scope>
    <source>
        <strain evidence="3 4">2629</strain>
    </source>
</reference>
<dbReference type="AlphaFoldDB" id="A0A409YAS7"/>
<evidence type="ECO:0000313" key="4">
    <source>
        <dbReference type="Proteomes" id="UP000284842"/>
    </source>
</evidence>
<dbReference type="Proteomes" id="UP000284842">
    <property type="component" value="Unassembled WGS sequence"/>
</dbReference>
<dbReference type="InParanoid" id="A0A409YAS7"/>
<organism evidence="3 4">
    <name type="scientific">Panaeolus cyanescens</name>
    <dbReference type="NCBI Taxonomy" id="181874"/>
    <lineage>
        <taxon>Eukaryota</taxon>
        <taxon>Fungi</taxon>
        <taxon>Dikarya</taxon>
        <taxon>Basidiomycota</taxon>
        <taxon>Agaricomycotina</taxon>
        <taxon>Agaricomycetes</taxon>
        <taxon>Agaricomycetidae</taxon>
        <taxon>Agaricales</taxon>
        <taxon>Agaricineae</taxon>
        <taxon>Galeropsidaceae</taxon>
        <taxon>Panaeolus</taxon>
    </lineage>
</organism>
<gene>
    <name evidence="3" type="ORF">CVT24_008960</name>
</gene>
<feature type="chain" id="PRO_5019245069" description="Ig-like domain-containing protein" evidence="2">
    <location>
        <begin position="22"/>
        <end position="395"/>
    </location>
</feature>
<protein>
    <recommendedName>
        <fullName evidence="5">Ig-like domain-containing protein</fullName>
    </recommendedName>
</protein>
<accession>A0A409YAS7</accession>
<dbReference type="EMBL" id="NHTK01001333">
    <property type="protein sequence ID" value="PPR00102.1"/>
    <property type="molecule type" value="Genomic_DNA"/>
</dbReference>
<evidence type="ECO:0008006" key="5">
    <source>
        <dbReference type="Google" id="ProtNLM"/>
    </source>
</evidence>
<evidence type="ECO:0000256" key="1">
    <source>
        <dbReference type="SAM" id="MobiDB-lite"/>
    </source>
</evidence>
<name>A0A409YAS7_9AGAR</name>
<keyword evidence="4" id="KW-1185">Reference proteome</keyword>
<feature type="signal peptide" evidence="2">
    <location>
        <begin position="1"/>
        <end position="21"/>
    </location>
</feature>
<evidence type="ECO:0000313" key="3">
    <source>
        <dbReference type="EMBL" id="PPR00102.1"/>
    </source>
</evidence>
<comment type="caution">
    <text evidence="3">The sequence shown here is derived from an EMBL/GenBank/DDBJ whole genome shotgun (WGS) entry which is preliminary data.</text>
</comment>
<keyword evidence="2" id="KW-0732">Signal</keyword>
<proteinExistence type="predicted"/>
<dbReference type="OrthoDB" id="3044801at2759"/>
<feature type="region of interest" description="Disordered" evidence="1">
    <location>
        <begin position="207"/>
        <end position="268"/>
    </location>
</feature>
<feature type="compositionally biased region" description="Low complexity" evidence="1">
    <location>
        <begin position="212"/>
        <end position="226"/>
    </location>
</feature>
<sequence>MQFKLFTLVAAALVSASPAMAATAQWFAGADCTGALVGTSNNAQTVSCIWLTNGGSVRSIRYSDTSSIQFFISGGQHDRCTNGSQLTRSGSGCATAPDGVNWESISNTLVMQLNLKTLALHLFITTLISISSPVIAASAQWFDGARCTGNLIDTSNDIEGAGCVYLTNSGSARSIRFSGGTQTVRVFISGGEHDMCTNGEKETISGDGCLDAPAGRRSSASRSRAGQLGSVRANIVGTTRDKEADGGGTSVPDRLGGTAVGEPDASSALGVVAGGNEGTSAVSTCEPLGGGCHRWGGGNKGGSDEAMAATAQWFAGADCTGSLIATSNNAQGAGCIWLTNGGSAKSIRYTGTSSIRFFVSGGAHDVCSNGSQLTRSGSGCATAPAGFNWQSITVT</sequence>
<evidence type="ECO:0000256" key="2">
    <source>
        <dbReference type="SAM" id="SignalP"/>
    </source>
</evidence>